<reference evidence="1 2" key="1">
    <citation type="submission" date="2021-06" db="EMBL/GenBank/DDBJ databases">
        <title>Caerostris darwini draft genome.</title>
        <authorList>
            <person name="Kono N."/>
            <person name="Arakawa K."/>
        </authorList>
    </citation>
    <scope>NUCLEOTIDE SEQUENCE [LARGE SCALE GENOMIC DNA]</scope>
</reference>
<keyword evidence="2" id="KW-1185">Reference proteome</keyword>
<dbReference type="Proteomes" id="UP001054837">
    <property type="component" value="Unassembled WGS sequence"/>
</dbReference>
<sequence length="88" mass="10012">MFPISQKLASVTEFLVPDPSTNETSLETILIKIRKKRSLFNKYLHFDVQPETPQLNYHLVHNASSSLRIISRGRTKPSSSLCGLNNQK</sequence>
<accession>A0AAV4T3R8</accession>
<name>A0AAV4T3R8_9ARAC</name>
<dbReference type="AlphaFoldDB" id="A0AAV4T3R8"/>
<proteinExistence type="predicted"/>
<evidence type="ECO:0000313" key="1">
    <source>
        <dbReference type="EMBL" id="GIY39849.1"/>
    </source>
</evidence>
<dbReference type="EMBL" id="BPLQ01008847">
    <property type="protein sequence ID" value="GIY39849.1"/>
    <property type="molecule type" value="Genomic_DNA"/>
</dbReference>
<gene>
    <name evidence="1" type="ORF">CDAR_526551</name>
</gene>
<evidence type="ECO:0000313" key="2">
    <source>
        <dbReference type="Proteomes" id="UP001054837"/>
    </source>
</evidence>
<comment type="caution">
    <text evidence="1">The sequence shown here is derived from an EMBL/GenBank/DDBJ whole genome shotgun (WGS) entry which is preliminary data.</text>
</comment>
<organism evidence="1 2">
    <name type="scientific">Caerostris darwini</name>
    <dbReference type="NCBI Taxonomy" id="1538125"/>
    <lineage>
        <taxon>Eukaryota</taxon>
        <taxon>Metazoa</taxon>
        <taxon>Ecdysozoa</taxon>
        <taxon>Arthropoda</taxon>
        <taxon>Chelicerata</taxon>
        <taxon>Arachnida</taxon>
        <taxon>Araneae</taxon>
        <taxon>Araneomorphae</taxon>
        <taxon>Entelegynae</taxon>
        <taxon>Araneoidea</taxon>
        <taxon>Araneidae</taxon>
        <taxon>Caerostris</taxon>
    </lineage>
</organism>
<protein>
    <submittedName>
        <fullName evidence="1">Uncharacterized protein</fullName>
    </submittedName>
</protein>